<sequence length="184" mass="19842">MPNNEDLPFDDGRLSELLNKDPIELAGMLGEILVARKLRVTTAESCTGGNIAKSLCAAQNTPEFYGCGFVSFTDEAKHRLLHVRNETLETWTAVSQQTAMEMATGACEVSKEPVSIAVTGYAGPDGGEDGTPAGTVWFGWVLPEGRVLTIRRQFEGDPQAVLEQAVKFALGQLIVQLENATTVE</sequence>
<dbReference type="EMBL" id="CACRTZ010000004">
    <property type="protein sequence ID" value="VYT88197.1"/>
    <property type="molecule type" value="Genomic_DNA"/>
</dbReference>
<dbReference type="NCBIfam" id="TIGR00199">
    <property type="entry name" value="PncC_domain"/>
    <property type="match status" value="1"/>
</dbReference>
<dbReference type="Gene3D" id="3.90.950.20">
    <property type="entry name" value="CinA-like"/>
    <property type="match status" value="1"/>
</dbReference>
<dbReference type="RefSeq" id="WP_044184397.1">
    <property type="nucleotide sequence ID" value="NZ_CABKSF010000005.1"/>
</dbReference>
<gene>
    <name evidence="2" type="primary">pncC_1</name>
    <name evidence="2" type="ORF">EMLFYP7_00853</name>
</gene>
<dbReference type="InterPro" id="IPR008136">
    <property type="entry name" value="CinA_C"/>
</dbReference>
<dbReference type="InterPro" id="IPR036653">
    <property type="entry name" value="CinA-like_C"/>
</dbReference>
<reference evidence="2" key="1">
    <citation type="submission" date="2019-11" db="EMBL/GenBank/DDBJ databases">
        <authorList>
            <person name="Feng L."/>
        </authorList>
    </citation>
    <scope>NUCLEOTIDE SEQUENCE</scope>
    <source>
        <strain evidence="2">EMassiliensisLFYP7</strain>
    </source>
</reference>
<evidence type="ECO:0000313" key="2">
    <source>
        <dbReference type="EMBL" id="VYT88197.1"/>
    </source>
</evidence>
<dbReference type="Pfam" id="PF02464">
    <property type="entry name" value="CinA"/>
    <property type="match status" value="1"/>
</dbReference>
<dbReference type="SUPFAM" id="SSF142433">
    <property type="entry name" value="CinA-like"/>
    <property type="match status" value="1"/>
</dbReference>
<feature type="domain" description="CinA C-terminal" evidence="1">
    <location>
        <begin position="25"/>
        <end position="174"/>
    </location>
</feature>
<evidence type="ECO:0000259" key="1">
    <source>
        <dbReference type="Pfam" id="PF02464"/>
    </source>
</evidence>
<dbReference type="EC" id="3.5.1.42" evidence="2"/>
<name>A0A6N3ACY1_9ENTR</name>
<protein>
    <submittedName>
        <fullName evidence="2">Nicotinamide-nucleotide amidohydrolase PncC</fullName>
        <ecNumber evidence="2">3.5.1.42</ecNumber>
    </submittedName>
</protein>
<keyword evidence="2" id="KW-0378">Hydrolase</keyword>
<organism evidence="2">
    <name type="scientific">Phytobacter massiliensis</name>
    <dbReference type="NCBI Taxonomy" id="1485952"/>
    <lineage>
        <taxon>Bacteria</taxon>
        <taxon>Pseudomonadati</taxon>
        <taxon>Pseudomonadota</taxon>
        <taxon>Gammaproteobacteria</taxon>
        <taxon>Enterobacterales</taxon>
        <taxon>Enterobacteriaceae</taxon>
        <taxon>Phytobacter</taxon>
    </lineage>
</organism>
<dbReference type="GO" id="GO:0019159">
    <property type="term" value="F:nicotinamide-nucleotide amidase activity"/>
    <property type="evidence" value="ECO:0007669"/>
    <property type="project" value="UniProtKB-EC"/>
</dbReference>
<dbReference type="AlphaFoldDB" id="A0A6N3ACY1"/>
<accession>A0A6N3ACY1</accession>
<proteinExistence type="predicted"/>
<dbReference type="OrthoDB" id="9801454at2"/>
<dbReference type="NCBIfam" id="NF002972">
    <property type="entry name" value="PRK03657.1"/>
    <property type="match status" value="1"/>
</dbReference>